<evidence type="ECO:0000313" key="4">
    <source>
        <dbReference type="Proteomes" id="UP000248918"/>
    </source>
</evidence>
<dbReference type="Gene3D" id="3.30.450.20">
    <property type="entry name" value="PAS domain"/>
    <property type="match status" value="1"/>
</dbReference>
<reference evidence="3 4" key="1">
    <citation type="submission" date="2018-06" db="EMBL/GenBank/DDBJ databases">
        <title>Genomic Encyclopedia of Type Strains, Phase III (KMG-III): the genomes of soil and plant-associated and newly described type strains.</title>
        <authorList>
            <person name="Whitman W."/>
        </authorList>
    </citation>
    <scope>NUCLEOTIDE SEQUENCE [LARGE SCALE GENOMIC DNA]</scope>
    <source>
        <strain evidence="3 4">LMG 23644</strain>
    </source>
</reference>
<feature type="transmembrane region" description="Helical" evidence="2">
    <location>
        <begin position="251"/>
        <end position="273"/>
    </location>
</feature>
<protein>
    <recommendedName>
        <fullName evidence="5">Cache domain-containing protein</fullName>
    </recommendedName>
</protein>
<dbReference type="CDD" id="cd12914">
    <property type="entry name" value="PDC1_DGC_like"/>
    <property type="match status" value="1"/>
</dbReference>
<accession>A0A329CQR5</accession>
<evidence type="ECO:0008006" key="5">
    <source>
        <dbReference type="Google" id="ProtNLM"/>
    </source>
</evidence>
<dbReference type="AlphaFoldDB" id="A0A329CQR5"/>
<feature type="compositionally biased region" description="Polar residues" evidence="1">
    <location>
        <begin position="216"/>
        <end position="230"/>
    </location>
</feature>
<comment type="caution">
    <text evidence="3">The sequence shown here is derived from an EMBL/GenBank/DDBJ whole genome shotgun (WGS) entry which is preliminary data.</text>
</comment>
<name>A0A329CQR5_9BURK</name>
<keyword evidence="2" id="KW-0472">Membrane</keyword>
<keyword evidence="2" id="KW-0812">Transmembrane</keyword>
<evidence type="ECO:0000256" key="1">
    <source>
        <dbReference type="SAM" id="MobiDB-lite"/>
    </source>
</evidence>
<organism evidence="3 4">
    <name type="scientific">Paraburkholderia bryophila</name>
    <dbReference type="NCBI Taxonomy" id="420952"/>
    <lineage>
        <taxon>Bacteria</taxon>
        <taxon>Pseudomonadati</taxon>
        <taxon>Pseudomonadota</taxon>
        <taxon>Betaproteobacteria</taxon>
        <taxon>Burkholderiales</taxon>
        <taxon>Burkholderiaceae</taxon>
        <taxon>Paraburkholderia</taxon>
    </lineage>
</organism>
<evidence type="ECO:0000313" key="3">
    <source>
        <dbReference type="EMBL" id="RAS33175.1"/>
    </source>
</evidence>
<dbReference type="EMBL" id="QLTK01000007">
    <property type="protein sequence ID" value="RAS33175.1"/>
    <property type="molecule type" value="Genomic_DNA"/>
</dbReference>
<sequence length="434" mass="47871">MSALDIGLWPDRDRKKRRAHNRNSPSHPWDFDARASLDAVIFYQSSKLCSLSISQSVSTTLVQPLPLIARRIRRSVHRADGPDFWPHPLKFGEHFDAPSLRKSSTARPALFQSNLRQGLGDSGPHPSHAVPRKSRVISTLRYCKGRPHIRCALQVACVGGRGTAERRIGNHLVLRMSILACKMLSPVMSAPAWSDMCRDLTRADYRAANVRLFMDKNTNNSPGADNSGSSEDPLRDGVPPPTRNFAATRKVLLALLLVSLALPALCLAGYGYYDYQRRYADAVTASERSTRVAEEQALKVMDLNAELVSRIEEQLGDATDAEIRDNELAIHEKLNAIAGGFPQVAAVSAFGDRGNLLVSSRFFPVPKINISQREDFIVSKRLSPEQYVSRPMAASVSGASVFNIVKARSATDGTFLGTVSVAIRRDYFIGFIRS</sequence>
<keyword evidence="2" id="KW-1133">Transmembrane helix</keyword>
<dbReference type="Proteomes" id="UP000248918">
    <property type="component" value="Unassembled WGS sequence"/>
</dbReference>
<feature type="region of interest" description="Disordered" evidence="1">
    <location>
        <begin position="216"/>
        <end position="241"/>
    </location>
</feature>
<proteinExistence type="predicted"/>
<gene>
    <name evidence="3" type="ORF">BX591_10792</name>
</gene>
<evidence type="ECO:0000256" key="2">
    <source>
        <dbReference type="SAM" id="Phobius"/>
    </source>
</evidence>